<proteinExistence type="inferred from homology"/>
<dbReference type="Proteomes" id="UP000823388">
    <property type="component" value="Chromosome 2N"/>
</dbReference>
<evidence type="ECO:0000313" key="7">
    <source>
        <dbReference type="Proteomes" id="UP000823388"/>
    </source>
</evidence>
<dbReference type="AlphaFoldDB" id="A0A8T0VPK6"/>
<keyword evidence="7" id="KW-1185">Reference proteome</keyword>
<feature type="zinc finger region" description="FLZ-type" evidence="3">
    <location>
        <begin position="111"/>
        <end position="155"/>
    </location>
</feature>
<feature type="region of interest" description="Disordered" evidence="4">
    <location>
        <begin position="1"/>
        <end position="62"/>
    </location>
</feature>
<feature type="compositionally biased region" description="Basic and acidic residues" evidence="4">
    <location>
        <begin position="13"/>
        <end position="46"/>
    </location>
</feature>
<comment type="similarity">
    <text evidence="1">Belongs to the FLZ family.</text>
</comment>
<dbReference type="GO" id="GO:0046872">
    <property type="term" value="F:metal ion binding"/>
    <property type="evidence" value="ECO:0007669"/>
    <property type="project" value="UniProtKB-KW"/>
</dbReference>
<evidence type="ECO:0000313" key="6">
    <source>
        <dbReference type="EMBL" id="KAG2635194.1"/>
    </source>
</evidence>
<evidence type="ECO:0000256" key="1">
    <source>
        <dbReference type="ARBA" id="ARBA00009374"/>
    </source>
</evidence>
<gene>
    <name evidence="6" type="ORF">PVAP13_2NG336231</name>
</gene>
<name>A0A8T0VPK6_PANVG</name>
<feature type="domain" description="FLZ-type" evidence="5">
    <location>
        <begin position="111"/>
        <end position="155"/>
    </location>
</feature>
<evidence type="ECO:0000256" key="2">
    <source>
        <dbReference type="ARBA" id="ARBA00022723"/>
    </source>
</evidence>
<dbReference type="Pfam" id="PF04570">
    <property type="entry name" value="zf-FLZ"/>
    <property type="match status" value="1"/>
</dbReference>
<evidence type="ECO:0000256" key="3">
    <source>
        <dbReference type="PROSITE-ProRule" id="PRU01131"/>
    </source>
</evidence>
<reference evidence="6" key="1">
    <citation type="submission" date="2020-05" db="EMBL/GenBank/DDBJ databases">
        <title>WGS assembly of Panicum virgatum.</title>
        <authorList>
            <person name="Lovell J.T."/>
            <person name="Jenkins J."/>
            <person name="Shu S."/>
            <person name="Juenger T.E."/>
            <person name="Schmutz J."/>
        </authorList>
    </citation>
    <scope>NUCLEOTIDE SEQUENCE</scope>
    <source>
        <strain evidence="6">AP13</strain>
    </source>
</reference>
<dbReference type="PROSITE" id="PS51795">
    <property type="entry name" value="ZF_FLZ"/>
    <property type="match status" value="1"/>
</dbReference>
<protein>
    <recommendedName>
        <fullName evidence="5">FLZ-type domain-containing protein</fullName>
    </recommendedName>
</protein>
<dbReference type="InterPro" id="IPR007650">
    <property type="entry name" value="Zf-FLZ_dom"/>
</dbReference>
<feature type="compositionally biased region" description="Basic residues" evidence="4">
    <location>
        <begin position="47"/>
        <end position="56"/>
    </location>
</feature>
<dbReference type="PANTHER" id="PTHR47847:SF2">
    <property type="entry name" value="FCS-LIKE ZINC FINGER 17-RELATED"/>
    <property type="match status" value="1"/>
</dbReference>
<accession>A0A8T0VPK6</accession>
<dbReference type="InterPro" id="IPR044181">
    <property type="entry name" value="FLZ17/18"/>
</dbReference>
<keyword evidence="2" id="KW-0479">Metal-binding</keyword>
<sequence>MLPRPSQRSIFHLGEEGGYDDHHHRGAGDEHAKSVVDAATRHDRGRREHGRQRRKRDAAAAAGGVGLQMLVRQHNRHHITPAPPPHSHIVLKQQVVLLPAAARHRRGPCGSFLRACSRCRRELSPNKDVYMYRGDQGFCSEECRWQQMLLDEAREHEAIVKKERMRRGLPRPAAAAAIRGAPRRLVAVAY</sequence>
<organism evidence="6 7">
    <name type="scientific">Panicum virgatum</name>
    <name type="common">Blackwell switchgrass</name>
    <dbReference type="NCBI Taxonomy" id="38727"/>
    <lineage>
        <taxon>Eukaryota</taxon>
        <taxon>Viridiplantae</taxon>
        <taxon>Streptophyta</taxon>
        <taxon>Embryophyta</taxon>
        <taxon>Tracheophyta</taxon>
        <taxon>Spermatophyta</taxon>
        <taxon>Magnoliopsida</taxon>
        <taxon>Liliopsida</taxon>
        <taxon>Poales</taxon>
        <taxon>Poaceae</taxon>
        <taxon>PACMAD clade</taxon>
        <taxon>Panicoideae</taxon>
        <taxon>Panicodae</taxon>
        <taxon>Paniceae</taxon>
        <taxon>Panicinae</taxon>
        <taxon>Panicum</taxon>
        <taxon>Panicum sect. Hiantes</taxon>
    </lineage>
</organism>
<dbReference type="EMBL" id="CM029040">
    <property type="protein sequence ID" value="KAG2635194.1"/>
    <property type="molecule type" value="Genomic_DNA"/>
</dbReference>
<dbReference type="PANTHER" id="PTHR47847">
    <property type="entry name" value="FCS-LIKE ZINC FINGER 17"/>
    <property type="match status" value="1"/>
</dbReference>
<dbReference type="OrthoDB" id="1927223at2759"/>
<evidence type="ECO:0000256" key="4">
    <source>
        <dbReference type="SAM" id="MobiDB-lite"/>
    </source>
</evidence>
<comment type="caution">
    <text evidence="6">The sequence shown here is derived from an EMBL/GenBank/DDBJ whole genome shotgun (WGS) entry which is preliminary data.</text>
</comment>
<evidence type="ECO:0000259" key="5">
    <source>
        <dbReference type="PROSITE" id="PS51795"/>
    </source>
</evidence>